<dbReference type="SUPFAM" id="SSF103473">
    <property type="entry name" value="MFS general substrate transporter"/>
    <property type="match status" value="2"/>
</dbReference>
<keyword evidence="7 8" id="KW-0472">Membrane</keyword>
<feature type="transmembrane region" description="Helical" evidence="8">
    <location>
        <begin position="375"/>
        <end position="393"/>
    </location>
</feature>
<feature type="transmembrane region" description="Helical" evidence="8">
    <location>
        <begin position="50"/>
        <end position="70"/>
    </location>
</feature>
<keyword evidence="6 8" id="KW-1133">Transmembrane helix</keyword>
<feature type="transmembrane region" description="Helical" evidence="8">
    <location>
        <begin position="168"/>
        <end position="186"/>
    </location>
</feature>
<comment type="caution">
    <text evidence="9">The sequence shown here is derived from an EMBL/GenBank/DDBJ whole genome shotgun (WGS) entry which is preliminary data.</text>
</comment>
<dbReference type="Pfam" id="PF00854">
    <property type="entry name" value="PTR2"/>
    <property type="match status" value="1"/>
</dbReference>
<dbReference type="STRING" id="1629334.Cva_00390"/>
<dbReference type="NCBIfam" id="TIGR00924">
    <property type="entry name" value="yjdL_sub1_fam"/>
    <property type="match status" value="1"/>
</dbReference>
<feature type="transmembrane region" description="Helical" evidence="8">
    <location>
        <begin position="457"/>
        <end position="479"/>
    </location>
</feature>
<dbReference type="EMBL" id="BBVC01000016">
    <property type="protein sequence ID" value="GAO97750.1"/>
    <property type="molecule type" value="Genomic_DNA"/>
</dbReference>
<feature type="transmembrane region" description="Helical" evidence="8">
    <location>
        <begin position="90"/>
        <end position="117"/>
    </location>
</feature>
<evidence type="ECO:0000256" key="3">
    <source>
        <dbReference type="ARBA" id="ARBA00022475"/>
    </source>
</evidence>
<dbReference type="PANTHER" id="PTHR23517">
    <property type="entry name" value="RESISTANCE PROTEIN MDTM, PUTATIVE-RELATED-RELATED"/>
    <property type="match status" value="1"/>
</dbReference>
<keyword evidence="5" id="KW-0653">Protein transport</keyword>
<feature type="transmembrane region" description="Helical" evidence="8">
    <location>
        <begin position="347"/>
        <end position="369"/>
    </location>
</feature>
<sequence length="490" mass="55052">MAKFFHFLSVNKIWAVLLVEFFERFSFFGVRCILLLYMTQHFSFHDRDSFSMYSIFMALTYATSLMGAFISDYSLGYKRSIILGSVLMSIGYGCLCLPFLSAFYVGLSFIIVGSGLFKPNVTSLLGYLCSTLDNQRETIFTLFYTVINISAALSALICGYISQVYGWQWSFVLSFAAMSTGMLIFVRTEKNIPSSSQGNRKEDHATRISKREVWCIILMFLTVLPTYYTLLTRYFLNYIMPFLGTLTLIFSAVIFYQASREERKNLLAIFIVMSISICFFALDEQGASSIALFSARNVDRTFLGMSIAVGQLQAITPLLIIVLGPLLACIWHSLRNKKGNSLSPLKIAAGLMFLGIGFGCLVTGTFFTGNKGQVSLFWVVLTYVCHVIGELLVSPVGLSTVTKLAPRRVNSIVVSFWFIVLSFGNYLSGFVANFASLSYSNRDAIPAEISLSIYRQAFIKMGILSLILSIFVFMLMPFIKSFFIRKEFQP</sequence>
<comment type="subcellular location">
    <subcellularLocation>
        <location evidence="1">Cell membrane</location>
        <topology evidence="1">Multi-pass membrane protein</topology>
    </subcellularLocation>
</comment>
<dbReference type="AlphaFoldDB" id="A0A0K8MB50"/>
<dbReference type="Proteomes" id="UP000036771">
    <property type="component" value="Unassembled WGS sequence"/>
</dbReference>
<evidence type="ECO:0000256" key="6">
    <source>
        <dbReference type="ARBA" id="ARBA00022989"/>
    </source>
</evidence>
<feature type="transmembrane region" description="Helical" evidence="8">
    <location>
        <begin position="414"/>
        <end position="437"/>
    </location>
</feature>
<dbReference type="CDD" id="cd17346">
    <property type="entry name" value="MFS_DtpA_like"/>
    <property type="match status" value="1"/>
</dbReference>
<feature type="transmembrane region" description="Helical" evidence="8">
    <location>
        <begin position="13"/>
        <end position="38"/>
    </location>
</feature>
<feature type="transmembrane region" description="Helical" evidence="8">
    <location>
        <begin position="213"/>
        <end position="230"/>
    </location>
</feature>
<dbReference type="PANTHER" id="PTHR23517:SF15">
    <property type="entry name" value="PROTON-DEPENDENT OLIGOPEPTIDE FAMILY TRANSPORT PROTEIN"/>
    <property type="match status" value="1"/>
</dbReference>
<dbReference type="GO" id="GO:0015833">
    <property type="term" value="P:peptide transport"/>
    <property type="evidence" value="ECO:0007669"/>
    <property type="project" value="UniProtKB-KW"/>
</dbReference>
<evidence type="ECO:0000256" key="5">
    <source>
        <dbReference type="ARBA" id="ARBA00022856"/>
    </source>
</evidence>
<evidence type="ECO:0000313" key="10">
    <source>
        <dbReference type="Proteomes" id="UP000036771"/>
    </source>
</evidence>
<feature type="transmembrane region" description="Helical" evidence="8">
    <location>
        <begin position="265"/>
        <end position="282"/>
    </location>
</feature>
<proteinExistence type="predicted"/>
<dbReference type="GO" id="GO:1904680">
    <property type="term" value="F:peptide transmembrane transporter activity"/>
    <property type="evidence" value="ECO:0007669"/>
    <property type="project" value="InterPro"/>
</dbReference>
<evidence type="ECO:0000256" key="8">
    <source>
        <dbReference type="SAM" id="Phobius"/>
    </source>
</evidence>
<dbReference type="InterPro" id="IPR036259">
    <property type="entry name" value="MFS_trans_sf"/>
</dbReference>
<dbReference type="Gene3D" id="1.20.1250.20">
    <property type="entry name" value="MFS general substrate transporter like domains"/>
    <property type="match status" value="1"/>
</dbReference>
<name>A0A0K8MB50_9PROT</name>
<dbReference type="InterPro" id="IPR005279">
    <property type="entry name" value="Dipep/tripep_permease"/>
</dbReference>
<keyword evidence="4 8" id="KW-0812">Transmembrane</keyword>
<keyword evidence="2" id="KW-0813">Transport</keyword>
<gene>
    <name evidence="9" type="primary">dtpA_1</name>
    <name evidence="9" type="ORF">Cva_00390</name>
</gene>
<keyword evidence="3" id="KW-1003">Cell membrane</keyword>
<dbReference type="InterPro" id="IPR050171">
    <property type="entry name" value="MFS_Transporters"/>
</dbReference>
<evidence type="ECO:0000256" key="2">
    <source>
        <dbReference type="ARBA" id="ARBA00022448"/>
    </source>
</evidence>
<evidence type="ECO:0000256" key="7">
    <source>
        <dbReference type="ARBA" id="ARBA00023136"/>
    </source>
</evidence>
<evidence type="ECO:0000256" key="1">
    <source>
        <dbReference type="ARBA" id="ARBA00004651"/>
    </source>
</evidence>
<evidence type="ECO:0000313" key="9">
    <source>
        <dbReference type="EMBL" id="GAO97750.1"/>
    </source>
</evidence>
<dbReference type="InterPro" id="IPR000109">
    <property type="entry name" value="POT_fam"/>
</dbReference>
<keyword evidence="5" id="KW-0571">Peptide transport</keyword>
<feature type="transmembrane region" description="Helical" evidence="8">
    <location>
        <begin position="236"/>
        <end position="258"/>
    </location>
</feature>
<feature type="transmembrane region" description="Helical" evidence="8">
    <location>
        <begin position="138"/>
        <end position="162"/>
    </location>
</feature>
<feature type="transmembrane region" description="Helical" evidence="8">
    <location>
        <begin position="302"/>
        <end position="327"/>
    </location>
</feature>
<protein>
    <submittedName>
        <fullName evidence="9">Dipeptide and tripeptide permease A</fullName>
    </submittedName>
</protein>
<reference evidence="9 10" key="1">
    <citation type="submission" date="2015-03" db="EMBL/GenBank/DDBJ databases">
        <title>Caedibacter varicaedens, whole genome shotgun sequence.</title>
        <authorList>
            <person name="Suzuki H."/>
            <person name="Dapper A.L."/>
            <person name="Gibson A.K."/>
            <person name="Jackson C."/>
            <person name="Lee H."/>
            <person name="Pejaver V.R."/>
            <person name="Doak T."/>
            <person name="Lynch M."/>
        </authorList>
    </citation>
    <scope>NUCLEOTIDE SEQUENCE [LARGE SCALE GENOMIC DNA]</scope>
</reference>
<evidence type="ECO:0000256" key="4">
    <source>
        <dbReference type="ARBA" id="ARBA00022692"/>
    </source>
</evidence>
<accession>A0A0K8MB50</accession>
<dbReference type="GO" id="GO:0005886">
    <property type="term" value="C:plasma membrane"/>
    <property type="evidence" value="ECO:0007669"/>
    <property type="project" value="UniProtKB-SubCell"/>
</dbReference>
<organism evidence="9 10">
    <name type="scientific">Caedimonas varicaedens</name>
    <dbReference type="NCBI Taxonomy" id="1629334"/>
    <lineage>
        <taxon>Bacteria</taxon>
        <taxon>Pseudomonadati</taxon>
        <taxon>Pseudomonadota</taxon>
        <taxon>Alphaproteobacteria</taxon>
        <taxon>Holosporales</taxon>
        <taxon>Caedimonadaceae</taxon>
        <taxon>Caedimonas</taxon>
    </lineage>
</organism>
<keyword evidence="10" id="KW-1185">Reference proteome</keyword>